<dbReference type="InterPro" id="IPR001647">
    <property type="entry name" value="HTH_TetR"/>
</dbReference>
<keyword evidence="3" id="KW-0804">Transcription</keyword>
<dbReference type="InterPro" id="IPR036271">
    <property type="entry name" value="Tet_transcr_reg_TetR-rel_C_sf"/>
</dbReference>
<feature type="domain" description="HTH tetR-type" evidence="4">
    <location>
        <begin position="6"/>
        <end position="66"/>
    </location>
</feature>
<dbReference type="InterPro" id="IPR009057">
    <property type="entry name" value="Homeodomain-like_sf"/>
</dbReference>
<keyword evidence="2" id="KW-0238">DNA-binding</keyword>
<dbReference type="PANTHER" id="PTHR47506">
    <property type="entry name" value="TRANSCRIPTIONAL REGULATORY PROTEIN"/>
    <property type="match status" value="1"/>
</dbReference>
<accession>A0A3B0YU68</accession>
<dbReference type="SUPFAM" id="SSF48498">
    <property type="entry name" value="Tetracyclin repressor-like, C-terminal domain"/>
    <property type="match status" value="1"/>
</dbReference>
<dbReference type="PRINTS" id="PR00455">
    <property type="entry name" value="HTHTETR"/>
</dbReference>
<gene>
    <name evidence="5" type="ORF">MNBD_GAMMA15-1534</name>
</gene>
<organism evidence="5">
    <name type="scientific">hydrothermal vent metagenome</name>
    <dbReference type="NCBI Taxonomy" id="652676"/>
    <lineage>
        <taxon>unclassified sequences</taxon>
        <taxon>metagenomes</taxon>
        <taxon>ecological metagenomes</taxon>
    </lineage>
</organism>
<evidence type="ECO:0000256" key="1">
    <source>
        <dbReference type="ARBA" id="ARBA00023015"/>
    </source>
</evidence>
<evidence type="ECO:0000256" key="3">
    <source>
        <dbReference type="ARBA" id="ARBA00023163"/>
    </source>
</evidence>
<dbReference type="PROSITE" id="PS50977">
    <property type="entry name" value="HTH_TETR_2"/>
    <property type="match status" value="1"/>
</dbReference>
<dbReference type="Gene3D" id="1.10.357.10">
    <property type="entry name" value="Tetracycline Repressor, domain 2"/>
    <property type="match status" value="1"/>
</dbReference>
<sequence length="188" mass="21527">MVTQRGKTRDNIVEAAAALFYQRGYAQTSFSDIVENTGIQRGNIYHYFKTKDDILDAVIEQRATEYKAGLLAWDAAIPNPRDRLRNFVRMLNANKDVLVRYGCPIGSLNTELGKEAYSRNESAGQLFDLFRDWMEIQFRALGDPQKARARALHLLGRAQGISLMGHVYNDPEYISNEVRILEQWIINL</sequence>
<evidence type="ECO:0000313" key="5">
    <source>
        <dbReference type="EMBL" id="VAW79007.1"/>
    </source>
</evidence>
<keyword evidence="1" id="KW-0805">Transcription regulation</keyword>
<proteinExistence type="predicted"/>
<dbReference type="GO" id="GO:0003677">
    <property type="term" value="F:DNA binding"/>
    <property type="evidence" value="ECO:0007669"/>
    <property type="project" value="UniProtKB-KW"/>
</dbReference>
<evidence type="ECO:0000256" key="2">
    <source>
        <dbReference type="ARBA" id="ARBA00023125"/>
    </source>
</evidence>
<dbReference type="AlphaFoldDB" id="A0A3B0YU68"/>
<dbReference type="PANTHER" id="PTHR47506:SF3">
    <property type="entry name" value="HTH-TYPE TRANSCRIPTIONAL REGULATOR LMRA"/>
    <property type="match status" value="1"/>
</dbReference>
<protein>
    <recommendedName>
        <fullName evidence="4">HTH tetR-type domain-containing protein</fullName>
    </recommendedName>
</protein>
<dbReference type="EMBL" id="UOFN01000105">
    <property type="protein sequence ID" value="VAW79007.1"/>
    <property type="molecule type" value="Genomic_DNA"/>
</dbReference>
<dbReference type="Pfam" id="PF00440">
    <property type="entry name" value="TetR_N"/>
    <property type="match status" value="1"/>
</dbReference>
<dbReference type="SUPFAM" id="SSF46689">
    <property type="entry name" value="Homeodomain-like"/>
    <property type="match status" value="1"/>
</dbReference>
<evidence type="ECO:0000259" key="4">
    <source>
        <dbReference type="PROSITE" id="PS50977"/>
    </source>
</evidence>
<name>A0A3B0YU68_9ZZZZ</name>
<reference evidence="5" key="1">
    <citation type="submission" date="2018-06" db="EMBL/GenBank/DDBJ databases">
        <authorList>
            <person name="Zhirakovskaya E."/>
        </authorList>
    </citation>
    <scope>NUCLEOTIDE SEQUENCE</scope>
</reference>